<accession>A0A4C1XZI8</accession>
<feature type="region of interest" description="Disordered" evidence="1">
    <location>
        <begin position="26"/>
        <end position="54"/>
    </location>
</feature>
<dbReference type="EMBL" id="BGZK01000987">
    <property type="protein sequence ID" value="GBP67595.1"/>
    <property type="molecule type" value="Genomic_DNA"/>
</dbReference>
<dbReference type="Proteomes" id="UP000299102">
    <property type="component" value="Unassembled WGS sequence"/>
</dbReference>
<organism evidence="2 3">
    <name type="scientific">Eumeta variegata</name>
    <name type="common">Bagworm moth</name>
    <name type="synonym">Eumeta japonica</name>
    <dbReference type="NCBI Taxonomy" id="151549"/>
    <lineage>
        <taxon>Eukaryota</taxon>
        <taxon>Metazoa</taxon>
        <taxon>Ecdysozoa</taxon>
        <taxon>Arthropoda</taxon>
        <taxon>Hexapoda</taxon>
        <taxon>Insecta</taxon>
        <taxon>Pterygota</taxon>
        <taxon>Neoptera</taxon>
        <taxon>Endopterygota</taxon>
        <taxon>Lepidoptera</taxon>
        <taxon>Glossata</taxon>
        <taxon>Ditrysia</taxon>
        <taxon>Tineoidea</taxon>
        <taxon>Psychidae</taxon>
        <taxon>Oiketicinae</taxon>
        <taxon>Eumeta</taxon>
    </lineage>
</organism>
<evidence type="ECO:0000313" key="2">
    <source>
        <dbReference type="EMBL" id="GBP67595.1"/>
    </source>
</evidence>
<name>A0A4C1XZI8_EUMVA</name>
<keyword evidence="3" id="KW-1185">Reference proteome</keyword>
<comment type="caution">
    <text evidence="2">The sequence shown here is derived from an EMBL/GenBank/DDBJ whole genome shotgun (WGS) entry which is preliminary data.</text>
</comment>
<sequence>MTPVSWRNLPAYHSLARAVDAGKTKAAAPATAKNVSDKADVTAPPSRNHHPCSYRTRIGGPSCAKMCREKIQFSQARNSAQGLKLQAKTVADFKICKIC</sequence>
<evidence type="ECO:0000313" key="3">
    <source>
        <dbReference type="Proteomes" id="UP000299102"/>
    </source>
</evidence>
<gene>
    <name evidence="2" type="ORF">EVAR_98649_1</name>
</gene>
<protein>
    <submittedName>
        <fullName evidence="2">Uncharacterized protein</fullName>
    </submittedName>
</protein>
<evidence type="ECO:0000256" key="1">
    <source>
        <dbReference type="SAM" id="MobiDB-lite"/>
    </source>
</evidence>
<proteinExistence type="predicted"/>
<dbReference type="OrthoDB" id="8123886at2759"/>
<dbReference type="AlphaFoldDB" id="A0A4C1XZI8"/>
<reference evidence="2 3" key="1">
    <citation type="journal article" date="2019" name="Commun. Biol.">
        <title>The bagworm genome reveals a unique fibroin gene that provides high tensile strength.</title>
        <authorList>
            <person name="Kono N."/>
            <person name="Nakamura H."/>
            <person name="Ohtoshi R."/>
            <person name="Tomita M."/>
            <person name="Numata K."/>
            <person name="Arakawa K."/>
        </authorList>
    </citation>
    <scope>NUCLEOTIDE SEQUENCE [LARGE SCALE GENOMIC DNA]</scope>
</reference>